<sequence length="99" mass="10593">MSTPGQILVNFATVSNAADEVRSTAARVQSQLDDLKAGVTRIAQSWEGKAQEGYQARQAQWDSSAADLHQVLTQIAGALDNAAQNYQATENKNASIWGS</sequence>
<name>A0ABV6VMF4_9ACTN</name>
<evidence type="ECO:0000313" key="2">
    <source>
        <dbReference type="Proteomes" id="UP001592582"/>
    </source>
</evidence>
<protein>
    <submittedName>
        <fullName evidence="1">WXG100 family type VII secretion target</fullName>
    </submittedName>
</protein>
<dbReference type="Gene3D" id="1.10.287.1060">
    <property type="entry name" value="ESAT-6-like"/>
    <property type="match status" value="1"/>
</dbReference>
<accession>A0ABV6VMF4</accession>
<dbReference type="NCBIfam" id="TIGR03930">
    <property type="entry name" value="WXG100_ESAT6"/>
    <property type="match status" value="1"/>
</dbReference>
<dbReference type="Pfam" id="PF06013">
    <property type="entry name" value="WXG100"/>
    <property type="match status" value="1"/>
</dbReference>
<reference evidence="1 2" key="1">
    <citation type="submission" date="2024-09" db="EMBL/GenBank/DDBJ databases">
        <authorList>
            <person name="Lee S.D."/>
        </authorList>
    </citation>
    <scope>NUCLEOTIDE SEQUENCE [LARGE SCALE GENOMIC DNA]</scope>
    <source>
        <strain evidence="1 2">N1-1</strain>
    </source>
</reference>
<dbReference type="SUPFAM" id="SSF140453">
    <property type="entry name" value="EsxAB dimer-like"/>
    <property type="match status" value="1"/>
</dbReference>
<organism evidence="1 2">
    <name type="scientific">Streptacidiphilus alkalitolerans</name>
    <dbReference type="NCBI Taxonomy" id="3342712"/>
    <lineage>
        <taxon>Bacteria</taxon>
        <taxon>Bacillati</taxon>
        <taxon>Actinomycetota</taxon>
        <taxon>Actinomycetes</taxon>
        <taxon>Kitasatosporales</taxon>
        <taxon>Streptomycetaceae</taxon>
        <taxon>Streptacidiphilus</taxon>
    </lineage>
</organism>
<comment type="caution">
    <text evidence="1">The sequence shown here is derived from an EMBL/GenBank/DDBJ whole genome shotgun (WGS) entry which is preliminary data.</text>
</comment>
<gene>
    <name evidence="1" type="ORF">ACEZDG_37285</name>
</gene>
<dbReference type="InterPro" id="IPR010310">
    <property type="entry name" value="T7SS_ESAT-6-like"/>
</dbReference>
<dbReference type="EMBL" id="JBHEZX010000031">
    <property type="protein sequence ID" value="MFC1414925.1"/>
    <property type="molecule type" value="Genomic_DNA"/>
</dbReference>
<dbReference type="Proteomes" id="UP001592582">
    <property type="component" value="Unassembled WGS sequence"/>
</dbReference>
<keyword evidence="2" id="KW-1185">Reference proteome</keyword>
<dbReference type="InterPro" id="IPR036689">
    <property type="entry name" value="ESAT-6-like_sf"/>
</dbReference>
<evidence type="ECO:0000313" key="1">
    <source>
        <dbReference type="EMBL" id="MFC1414925.1"/>
    </source>
</evidence>
<proteinExistence type="predicted"/>